<keyword evidence="6 8" id="KW-0472">Membrane</keyword>
<evidence type="ECO:0000256" key="4">
    <source>
        <dbReference type="ARBA" id="ARBA00022692"/>
    </source>
</evidence>
<dbReference type="PANTHER" id="PTHR30558:SF7">
    <property type="entry name" value="TOL-PAL SYSTEM PROTEIN TOLR"/>
    <property type="match status" value="1"/>
</dbReference>
<evidence type="ECO:0000256" key="5">
    <source>
        <dbReference type="ARBA" id="ARBA00022989"/>
    </source>
</evidence>
<evidence type="ECO:0000256" key="1">
    <source>
        <dbReference type="ARBA" id="ARBA00004162"/>
    </source>
</evidence>
<comment type="subcellular location">
    <subcellularLocation>
        <location evidence="1">Cell membrane</location>
        <topology evidence="1">Single-pass membrane protein</topology>
    </subcellularLocation>
    <subcellularLocation>
        <location evidence="7">Cell membrane</location>
        <topology evidence="7">Single-pass type II membrane protein</topology>
    </subcellularLocation>
</comment>
<dbReference type="Proteomes" id="UP000886014">
    <property type="component" value="Unassembled WGS sequence"/>
</dbReference>
<dbReference type="EMBL" id="DRTV01000070">
    <property type="protein sequence ID" value="HHF57956.1"/>
    <property type="molecule type" value="Genomic_DNA"/>
</dbReference>
<reference evidence="9" key="1">
    <citation type="journal article" date="2020" name="mSystems">
        <title>Genome- and Community-Level Interaction Insights into Carbon Utilization and Element Cycling Functions of Hydrothermarchaeota in Hydrothermal Sediment.</title>
        <authorList>
            <person name="Zhou Z."/>
            <person name="Liu Y."/>
            <person name="Xu W."/>
            <person name="Pan J."/>
            <person name="Luo Z.H."/>
            <person name="Li M."/>
        </authorList>
    </citation>
    <scope>NUCLEOTIDE SEQUENCE [LARGE SCALE GENOMIC DNA]</scope>
    <source>
        <strain evidence="9">HyVt-94</strain>
    </source>
</reference>
<keyword evidence="4 7" id="KW-0812">Transmembrane</keyword>
<dbReference type="AlphaFoldDB" id="A0A7C5M9F9"/>
<keyword evidence="7" id="KW-0813">Transport</keyword>
<keyword evidence="5 8" id="KW-1133">Transmembrane helix</keyword>
<name>A0A7C5M9F9_UNCW3</name>
<evidence type="ECO:0000256" key="6">
    <source>
        <dbReference type="ARBA" id="ARBA00023136"/>
    </source>
</evidence>
<keyword evidence="3" id="KW-1003">Cell membrane</keyword>
<accession>A0A7C5M9F9</accession>
<dbReference type="Gene3D" id="3.30.420.270">
    <property type="match status" value="1"/>
</dbReference>
<dbReference type="GO" id="GO:0015031">
    <property type="term" value="P:protein transport"/>
    <property type="evidence" value="ECO:0007669"/>
    <property type="project" value="UniProtKB-KW"/>
</dbReference>
<dbReference type="InterPro" id="IPR003400">
    <property type="entry name" value="ExbD"/>
</dbReference>
<comment type="caution">
    <text evidence="9">The sequence shown here is derived from an EMBL/GenBank/DDBJ whole genome shotgun (WGS) entry which is preliminary data.</text>
</comment>
<keyword evidence="7" id="KW-0653">Protein transport</keyword>
<evidence type="ECO:0000313" key="9">
    <source>
        <dbReference type="EMBL" id="HHF57956.1"/>
    </source>
</evidence>
<feature type="transmembrane region" description="Helical" evidence="8">
    <location>
        <begin position="12"/>
        <end position="37"/>
    </location>
</feature>
<evidence type="ECO:0000256" key="2">
    <source>
        <dbReference type="ARBA" id="ARBA00005811"/>
    </source>
</evidence>
<evidence type="ECO:0000256" key="8">
    <source>
        <dbReference type="SAM" id="Phobius"/>
    </source>
</evidence>
<gene>
    <name evidence="9" type="ORF">ENL41_00855</name>
</gene>
<proteinExistence type="inferred from homology"/>
<organism evidence="9">
    <name type="scientific">candidate division WOR-3 bacterium</name>
    <dbReference type="NCBI Taxonomy" id="2052148"/>
    <lineage>
        <taxon>Bacteria</taxon>
        <taxon>Bacteria division WOR-3</taxon>
    </lineage>
</organism>
<dbReference type="Pfam" id="PF02472">
    <property type="entry name" value="ExbD"/>
    <property type="match status" value="1"/>
</dbReference>
<evidence type="ECO:0000256" key="3">
    <source>
        <dbReference type="ARBA" id="ARBA00022475"/>
    </source>
</evidence>
<evidence type="ECO:0000256" key="7">
    <source>
        <dbReference type="RuleBase" id="RU003879"/>
    </source>
</evidence>
<dbReference type="PANTHER" id="PTHR30558">
    <property type="entry name" value="EXBD MEMBRANE COMPONENT OF PMF-DRIVEN MACROMOLECULE IMPORT SYSTEM"/>
    <property type="match status" value="1"/>
</dbReference>
<dbReference type="GO" id="GO:0022857">
    <property type="term" value="F:transmembrane transporter activity"/>
    <property type="evidence" value="ECO:0007669"/>
    <property type="project" value="InterPro"/>
</dbReference>
<comment type="similarity">
    <text evidence="2 7">Belongs to the ExbD/TolR family.</text>
</comment>
<dbReference type="GO" id="GO:0005886">
    <property type="term" value="C:plasma membrane"/>
    <property type="evidence" value="ECO:0007669"/>
    <property type="project" value="UniProtKB-SubCell"/>
</dbReference>
<protein>
    <submittedName>
        <fullName evidence="9">Biopolymer transporter ExbD</fullName>
    </submittedName>
</protein>
<sequence>MIKKRNTKRRATVNLAPMVDISLSLLIMFVLAIPFILESGIFVSRGAAGRVKTTLRKSRQDMTVNIYIRKDGTILLNEEKVDPDSLPVLVAKLLERSITKKAIVSADSEVMYDRVIQLIDLAKAQGAKDVVIMKRVRRK</sequence>